<dbReference type="Proteomes" id="UP000525686">
    <property type="component" value="Unassembled WGS sequence"/>
</dbReference>
<dbReference type="InterPro" id="IPR020845">
    <property type="entry name" value="AMP-binding_CS"/>
</dbReference>
<dbReference type="InterPro" id="IPR000873">
    <property type="entry name" value="AMP-dep_synth/lig_dom"/>
</dbReference>
<proteinExistence type="predicted"/>
<dbReference type="Pfam" id="PF00501">
    <property type="entry name" value="AMP-binding"/>
    <property type="match status" value="1"/>
</dbReference>
<evidence type="ECO:0000256" key="1">
    <source>
        <dbReference type="ARBA" id="ARBA00022741"/>
    </source>
</evidence>
<dbReference type="GO" id="GO:0016020">
    <property type="term" value="C:membrane"/>
    <property type="evidence" value="ECO:0007669"/>
    <property type="project" value="TreeGrafter"/>
</dbReference>
<dbReference type="PROSITE" id="PS00455">
    <property type="entry name" value="AMP_BINDING"/>
    <property type="match status" value="1"/>
</dbReference>
<evidence type="ECO:0000313" key="5">
    <source>
        <dbReference type="EMBL" id="MBB1254514.1"/>
    </source>
</evidence>
<gene>
    <name evidence="5" type="ORF">H3146_14240</name>
</gene>
<reference evidence="6" key="1">
    <citation type="submission" date="2020-05" db="EMBL/GenBank/DDBJ databases">
        <title>Classification of alakaliphilic streptomycetes isolated from an alkaline soil next to Lonar Crater, India and a proposal for the recognition of Streptomyces alkaliterrae sp. nov.</title>
        <authorList>
            <person name="Golinska P."/>
        </authorList>
    </citation>
    <scope>NUCLEOTIDE SEQUENCE [LARGE SCALE GENOMIC DNA]</scope>
    <source>
        <strain evidence="6">OF3</strain>
    </source>
</reference>
<dbReference type="CDD" id="cd05907">
    <property type="entry name" value="VL_LC_FACS_like"/>
    <property type="match status" value="1"/>
</dbReference>
<evidence type="ECO:0000256" key="3">
    <source>
        <dbReference type="ARBA" id="ARBA00024484"/>
    </source>
</evidence>
<keyword evidence="1" id="KW-0547">Nucleotide-binding</keyword>
<dbReference type="PANTHER" id="PTHR43272">
    <property type="entry name" value="LONG-CHAIN-FATTY-ACID--COA LIGASE"/>
    <property type="match status" value="1"/>
</dbReference>
<dbReference type="Pfam" id="PF23562">
    <property type="entry name" value="AMP-binding_C_3"/>
    <property type="match status" value="1"/>
</dbReference>
<keyword evidence="2" id="KW-0067">ATP-binding</keyword>
<name>A0A7W3ZN22_9ACTN</name>
<dbReference type="InterPro" id="IPR042099">
    <property type="entry name" value="ANL_N_sf"/>
</dbReference>
<dbReference type="PANTHER" id="PTHR43272:SF33">
    <property type="entry name" value="AMP-BINDING DOMAIN-CONTAINING PROTEIN-RELATED"/>
    <property type="match status" value="1"/>
</dbReference>
<sequence>MAAQRSPAGHDLAALGTPRLLRPPELVREGGRVREASVPPLVPPRLAGSLADIPFENAEQAPDDVVFARLTADGAEWRDVTCAEFAGEVMAVAKGLLASGLKPGERLAIMAPTSYEWTLVDFAAWAAGLITVPLYPGSSAGQVRTVLRDAYVSALLVADVEDVRLVSAIRGTLPDLRHLWQLDNGAVGQLAAAGRQIPDALVNERRAALGPDTVATLIYTSGTTGRPRGCVLTHGNFHAGVDNAIQLLHPVFERVSDEPAATLLFLPLAHVFGRMVSVGCQRARVRQGHASSVRTDELLADLGSFRPTFLLAIPHVLEKVYNTARATAESMGRAGSFDRAARIATRWGDAWSQGLKGEGRGPGVGLRTARGLYDALVYKRVRAALGGRVRHVICGGSPLGERLGAFYAGAGIEVYEGYGLTETTAAVTVTPPLRPKLGTVGWPMPGMAVRIADDGEVLLRGGQVFYGYWDARDHSVPKETDADGWFATGDLGALDDEGYLTITGRKKELIVTSGGKNVAPAPLEDWLRAHPLVDQAVVVGDGRPYLVALLTLDQDGLAHWRRTHRKQGLSTRELVRDGDLLHNLQQAVNEANGLVSRAESIRRFAVLPVRFTVERGQLTPSLKLRRARIAADFEQEVAELYRVPDDPA</sequence>
<dbReference type="RefSeq" id="WP_181354546.1">
    <property type="nucleotide sequence ID" value="NZ_JABJWZ010000117.1"/>
</dbReference>
<evidence type="ECO:0000259" key="4">
    <source>
        <dbReference type="Pfam" id="PF00501"/>
    </source>
</evidence>
<comment type="catalytic activity">
    <reaction evidence="3">
        <text>a long-chain fatty acid + ATP + CoA = a long-chain fatty acyl-CoA + AMP + diphosphate</text>
        <dbReference type="Rhea" id="RHEA:15421"/>
        <dbReference type="ChEBI" id="CHEBI:30616"/>
        <dbReference type="ChEBI" id="CHEBI:33019"/>
        <dbReference type="ChEBI" id="CHEBI:57287"/>
        <dbReference type="ChEBI" id="CHEBI:57560"/>
        <dbReference type="ChEBI" id="CHEBI:83139"/>
        <dbReference type="ChEBI" id="CHEBI:456215"/>
        <dbReference type="EC" id="6.2.1.3"/>
    </reaction>
    <physiologicalReaction direction="left-to-right" evidence="3">
        <dbReference type="Rhea" id="RHEA:15422"/>
    </physiologicalReaction>
</comment>
<dbReference type="AlphaFoldDB" id="A0A7W3ZN22"/>
<dbReference type="Gene3D" id="3.40.50.12780">
    <property type="entry name" value="N-terminal domain of ligase-like"/>
    <property type="match status" value="1"/>
</dbReference>
<evidence type="ECO:0000313" key="6">
    <source>
        <dbReference type="Proteomes" id="UP000525686"/>
    </source>
</evidence>
<evidence type="ECO:0000256" key="2">
    <source>
        <dbReference type="ARBA" id="ARBA00022840"/>
    </source>
</evidence>
<dbReference type="GO" id="GO:0005524">
    <property type="term" value="F:ATP binding"/>
    <property type="evidence" value="ECO:0007669"/>
    <property type="project" value="UniProtKB-KW"/>
</dbReference>
<organism evidence="5 6">
    <name type="scientific">Streptomyces alkaliterrae</name>
    <dbReference type="NCBI Taxonomy" id="2213162"/>
    <lineage>
        <taxon>Bacteria</taxon>
        <taxon>Bacillati</taxon>
        <taxon>Actinomycetota</taxon>
        <taxon>Actinomycetes</taxon>
        <taxon>Kitasatosporales</taxon>
        <taxon>Streptomycetaceae</taxon>
        <taxon>Streptomyces</taxon>
    </lineage>
</organism>
<dbReference type="InterPro" id="IPR045851">
    <property type="entry name" value="AMP-bd_C_sf"/>
</dbReference>
<dbReference type="Gene3D" id="3.30.300.30">
    <property type="match status" value="1"/>
</dbReference>
<accession>A0A7W3ZN22</accession>
<dbReference type="SUPFAM" id="SSF56801">
    <property type="entry name" value="Acetyl-CoA synthetase-like"/>
    <property type="match status" value="1"/>
</dbReference>
<dbReference type="GO" id="GO:0004467">
    <property type="term" value="F:long-chain fatty acid-CoA ligase activity"/>
    <property type="evidence" value="ECO:0007669"/>
    <property type="project" value="UniProtKB-EC"/>
</dbReference>
<feature type="domain" description="AMP-dependent synthetase/ligase" evidence="4">
    <location>
        <begin position="56"/>
        <end position="469"/>
    </location>
</feature>
<comment type="caution">
    <text evidence="5">The sequence shown here is derived from an EMBL/GenBank/DDBJ whole genome shotgun (WGS) entry which is preliminary data.</text>
</comment>
<protein>
    <submittedName>
        <fullName evidence="5">AMP-binding protein</fullName>
    </submittedName>
</protein>
<dbReference type="EMBL" id="JABJWZ010000117">
    <property type="protein sequence ID" value="MBB1254514.1"/>
    <property type="molecule type" value="Genomic_DNA"/>
</dbReference>